<keyword evidence="10" id="KW-1185">Reference proteome</keyword>
<dbReference type="GO" id="GO:0004518">
    <property type="term" value="F:nuclease activity"/>
    <property type="evidence" value="ECO:0007669"/>
    <property type="project" value="UniProtKB-KW"/>
</dbReference>
<dbReference type="SUPFAM" id="SSF88723">
    <property type="entry name" value="PIN domain-like"/>
    <property type="match status" value="1"/>
</dbReference>
<protein>
    <submittedName>
        <fullName evidence="9">PIN domain-containing protein</fullName>
    </submittedName>
</protein>
<evidence type="ECO:0000256" key="2">
    <source>
        <dbReference type="ARBA" id="ARBA00022649"/>
    </source>
</evidence>
<evidence type="ECO:0000256" key="7">
    <source>
        <dbReference type="ARBA" id="ARBA00038093"/>
    </source>
</evidence>
<evidence type="ECO:0000256" key="6">
    <source>
        <dbReference type="ARBA" id="ARBA00022842"/>
    </source>
</evidence>
<dbReference type="PANTHER" id="PTHR33653">
    <property type="entry name" value="RIBONUCLEASE VAPC2"/>
    <property type="match status" value="1"/>
</dbReference>
<comment type="similarity">
    <text evidence="7">Belongs to the PINc/VapC protein family.</text>
</comment>
<evidence type="ECO:0000256" key="3">
    <source>
        <dbReference type="ARBA" id="ARBA00022722"/>
    </source>
</evidence>
<keyword evidence="3" id="KW-0540">Nuclease</keyword>
<dbReference type="Pfam" id="PF01850">
    <property type="entry name" value="PIN"/>
    <property type="match status" value="1"/>
</dbReference>
<reference evidence="9" key="1">
    <citation type="submission" date="2019-12" db="EMBL/GenBank/DDBJ databases">
        <title>Comparative genomics gives insights into the taxonomy of the Azoarcus-Aromatoleum group and reveals separate origins of nif in the plant-associated Azoarcus and non-plant-associated Aromatoleum sub-groups.</title>
        <authorList>
            <person name="Lafos M."/>
            <person name="Maluk M."/>
            <person name="Batista M."/>
            <person name="Junghare M."/>
            <person name="Carmona M."/>
            <person name="Faoro H."/>
            <person name="Cruz L.M."/>
            <person name="Battistoni F."/>
            <person name="De Souza E."/>
            <person name="Pedrosa F."/>
            <person name="Chen W.-M."/>
            <person name="Poole P.S."/>
            <person name="Dixon R.A."/>
            <person name="James E.K."/>
        </authorList>
    </citation>
    <scope>NUCLEOTIDE SEQUENCE</scope>
    <source>
        <strain evidence="9">NSC3</strain>
    </source>
</reference>
<dbReference type="PANTHER" id="PTHR33653:SF1">
    <property type="entry name" value="RIBONUCLEASE VAPC2"/>
    <property type="match status" value="1"/>
</dbReference>
<proteinExistence type="inferred from homology"/>
<evidence type="ECO:0000313" key="10">
    <source>
        <dbReference type="Proteomes" id="UP000599523"/>
    </source>
</evidence>
<feature type="domain" description="PIN" evidence="8">
    <location>
        <begin position="3"/>
        <end position="127"/>
    </location>
</feature>
<accession>A0A972FC03</accession>
<dbReference type="CDD" id="cd18746">
    <property type="entry name" value="PIN_VapC4-5_FitB-like"/>
    <property type="match status" value="1"/>
</dbReference>
<keyword evidence="6" id="KW-0460">Magnesium</keyword>
<gene>
    <name evidence="9" type="ORF">GPA21_13260</name>
</gene>
<evidence type="ECO:0000256" key="5">
    <source>
        <dbReference type="ARBA" id="ARBA00022801"/>
    </source>
</evidence>
<dbReference type="Gene3D" id="3.40.50.1010">
    <property type="entry name" value="5'-nuclease"/>
    <property type="match status" value="1"/>
</dbReference>
<dbReference type="InterPro" id="IPR050556">
    <property type="entry name" value="Type_II_TA_system_RNase"/>
</dbReference>
<name>A0A972FC03_9RHOO</name>
<comment type="caution">
    <text evidence="9">The sequence shown here is derived from an EMBL/GenBank/DDBJ whole genome shotgun (WGS) entry which is preliminary data.</text>
</comment>
<evidence type="ECO:0000256" key="4">
    <source>
        <dbReference type="ARBA" id="ARBA00022723"/>
    </source>
</evidence>
<keyword evidence="5" id="KW-0378">Hydrolase</keyword>
<dbReference type="GO" id="GO:0016787">
    <property type="term" value="F:hydrolase activity"/>
    <property type="evidence" value="ECO:0007669"/>
    <property type="project" value="UniProtKB-KW"/>
</dbReference>
<evidence type="ECO:0000256" key="1">
    <source>
        <dbReference type="ARBA" id="ARBA00001946"/>
    </source>
</evidence>
<comment type="cofactor">
    <cofactor evidence="1">
        <name>Mg(2+)</name>
        <dbReference type="ChEBI" id="CHEBI:18420"/>
    </cofactor>
</comment>
<evidence type="ECO:0000313" key="9">
    <source>
        <dbReference type="EMBL" id="NMG03929.1"/>
    </source>
</evidence>
<organism evidence="9 10">
    <name type="scientific">Azoarcus taiwanensis</name>
    <dbReference type="NCBI Taxonomy" id="666964"/>
    <lineage>
        <taxon>Bacteria</taxon>
        <taxon>Pseudomonadati</taxon>
        <taxon>Pseudomonadota</taxon>
        <taxon>Betaproteobacteria</taxon>
        <taxon>Rhodocyclales</taxon>
        <taxon>Zoogloeaceae</taxon>
        <taxon>Azoarcus</taxon>
    </lineage>
</organism>
<sequence length="149" mass="16522">MHLLDTNIISELRKGGRANPGVTAFFSTLVAEDIYLSVQTIGEIRRGLEIIRNRGDREQAARLEAWLDMVVADYADRILGFDLECAQLWGRLMSPSPQHPIDKQIAAIALIYDLTVVTRNTEDFKSTGVRSINPFSPPGAAALGRPRKC</sequence>
<dbReference type="RefSeq" id="WP_168988625.1">
    <property type="nucleotide sequence ID" value="NZ_CAWPHM010000311.1"/>
</dbReference>
<dbReference type="Proteomes" id="UP000599523">
    <property type="component" value="Unassembled WGS sequence"/>
</dbReference>
<evidence type="ECO:0000259" key="8">
    <source>
        <dbReference type="Pfam" id="PF01850"/>
    </source>
</evidence>
<dbReference type="InterPro" id="IPR029060">
    <property type="entry name" value="PIN-like_dom_sf"/>
</dbReference>
<dbReference type="GO" id="GO:0046872">
    <property type="term" value="F:metal ion binding"/>
    <property type="evidence" value="ECO:0007669"/>
    <property type="project" value="UniProtKB-KW"/>
</dbReference>
<dbReference type="EMBL" id="WTVM01000082">
    <property type="protein sequence ID" value="NMG03929.1"/>
    <property type="molecule type" value="Genomic_DNA"/>
</dbReference>
<dbReference type="AlphaFoldDB" id="A0A972FC03"/>
<keyword evidence="4" id="KW-0479">Metal-binding</keyword>
<dbReference type="InterPro" id="IPR002716">
    <property type="entry name" value="PIN_dom"/>
</dbReference>
<keyword evidence="2" id="KW-1277">Toxin-antitoxin system</keyword>